<evidence type="ECO:0000313" key="2">
    <source>
        <dbReference type="Proteomes" id="UP000405656"/>
    </source>
</evidence>
<dbReference type="AlphaFoldDB" id="A0A5L4QM33"/>
<proteinExistence type="predicted"/>
<evidence type="ECO:0000313" key="1">
    <source>
        <dbReference type="EMBL" id="EAK0451774.1"/>
    </source>
</evidence>
<name>A0A5L4QM33_CAMLA</name>
<organism evidence="1 2">
    <name type="scientific">Campylobacter lari</name>
    <dbReference type="NCBI Taxonomy" id="201"/>
    <lineage>
        <taxon>Bacteria</taxon>
        <taxon>Pseudomonadati</taxon>
        <taxon>Campylobacterota</taxon>
        <taxon>Epsilonproteobacteria</taxon>
        <taxon>Campylobacterales</taxon>
        <taxon>Campylobacteraceae</taxon>
        <taxon>Campylobacter</taxon>
    </lineage>
</organism>
<sequence>MDKELLRDSYGKVDFINMPFQNTGSVSDICEKFQDPILDEAMQKLSDAIDNSYKNSDIYGYIQKKYGI</sequence>
<reference evidence="1 2" key="1">
    <citation type="submission" date="2018-05" db="EMBL/GenBank/DDBJ databases">
        <authorList>
            <consortium name="PulseNet: The National Subtyping Network for Foodborne Disease Surveillance"/>
            <person name="Tarr C.L."/>
            <person name="Trees E."/>
            <person name="Katz L.S."/>
            <person name="Carleton-Romer H.A."/>
            <person name="Stroika S."/>
            <person name="Kucerova Z."/>
            <person name="Roache K.F."/>
            <person name="Sabol A.L."/>
            <person name="Besser J."/>
            <person name="Gerner-Smidt P."/>
        </authorList>
    </citation>
    <scope>NUCLEOTIDE SEQUENCE [LARGE SCALE GENOMIC DNA]</scope>
    <source>
        <strain evidence="1 2">20110455</strain>
    </source>
</reference>
<dbReference type="NCBIfam" id="NF033604">
    <property type="entry name" value="epsi_CJH_07325"/>
    <property type="match status" value="1"/>
</dbReference>
<dbReference type="EMBL" id="AACCWZ010000012">
    <property type="protein sequence ID" value="EAK0451774.1"/>
    <property type="molecule type" value="Genomic_DNA"/>
</dbReference>
<comment type="caution">
    <text evidence="1">The sequence shown here is derived from an EMBL/GenBank/DDBJ whole genome shotgun (WGS) entry which is preliminary data.</text>
</comment>
<gene>
    <name evidence="1" type="ORF">YZ36_07300</name>
</gene>
<dbReference type="Proteomes" id="UP000405656">
    <property type="component" value="Unassembled WGS sequence"/>
</dbReference>
<accession>A0A5L4QM33</accession>
<protein>
    <submittedName>
        <fullName evidence="1">CJH_07325 family protein</fullName>
    </submittedName>
</protein>
<dbReference type="RefSeq" id="WP_173777034.1">
    <property type="nucleotide sequence ID" value="NZ_AP028379.1"/>
</dbReference>